<organism evidence="2 4">
    <name type="scientific">Nitzschia inconspicua</name>
    <dbReference type="NCBI Taxonomy" id="303405"/>
    <lineage>
        <taxon>Eukaryota</taxon>
        <taxon>Sar</taxon>
        <taxon>Stramenopiles</taxon>
        <taxon>Ochrophyta</taxon>
        <taxon>Bacillariophyta</taxon>
        <taxon>Bacillariophyceae</taxon>
        <taxon>Bacillariophycidae</taxon>
        <taxon>Bacillariales</taxon>
        <taxon>Bacillariaceae</taxon>
        <taxon>Nitzschia</taxon>
    </lineage>
</organism>
<reference evidence="2" key="1">
    <citation type="journal article" date="2021" name="Sci. Rep.">
        <title>Diploid genomic architecture of Nitzschia inconspicua, an elite biomass production diatom.</title>
        <authorList>
            <person name="Oliver A."/>
            <person name="Podell S."/>
            <person name="Pinowska A."/>
            <person name="Traller J.C."/>
            <person name="Smith S.R."/>
            <person name="McClure R."/>
            <person name="Beliaev A."/>
            <person name="Bohutskyi P."/>
            <person name="Hill E.A."/>
            <person name="Rabines A."/>
            <person name="Zheng H."/>
            <person name="Allen L.Z."/>
            <person name="Kuo A."/>
            <person name="Grigoriev I.V."/>
            <person name="Allen A.E."/>
            <person name="Hazlebeck D."/>
            <person name="Allen E.E."/>
        </authorList>
    </citation>
    <scope>NUCLEOTIDE SEQUENCE</scope>
    <source>
        <strain evidence="2">Hildebrandi</strain>
    </source>
</reference>
<protein>
    <submittedName>
        <fullName evidence="2">Uncharacterized protein</fullName>
    </submittedName>
</protein>
<sequence length="116" mass="13703">MAPKLSFDNIGEFSATRANELFESHKKYLEWRKSEWASRGPEALKKRVEARAATHKTWRQMKGFDLARHEMNHPGNKPFVIGMGVMSVLYMWTFLGQSKSYRESSEYWSKYQLKNH</sequence>
<evidence type="ECO:0000256" key="1">
    <source>
        <dbReference type="SAM" id="Phobius"/>
    </source>
</evidence>
<comment type="caution">
    <text evidence="2">The sequence shown here is derived from an EMBL/GenBank/DDBJ whole genome shotgun (WGS) entry which is preliminary data.</text>
</comment>
<proteinExistence type="predicted"/>
<name>A0A9K3KBM0_9STRA</name>
<evidence type="ECO:0000313" key="2">
    <source>
        <dbReference type="EMBL" id="KAG7340774.1"/>
    </source>
</evidence>
<dbReference type="EMBL" id="JAGRRH010000002">
    <property type="protein sequence ID" value="KAG7373460.1"/>
    <property type="molecule type" value="Genomic_DNA"/>
</dbReference>
<keyword evidence="1" id="KW-1133">Transmembrane helix</keyword>
<dbReference type="Proteomes" id="UP000693970">
    <property type="component" value="Unassembled WGS sequence"/>
</dbReference>
<feature type="transmembrane region" description="Helical" evidence="1">
    <location>
        <begin position="78"/>
        <end position="95"/>
    </location>
</feature>
<keyword evidence="4" id="KW-1185">Reference proteome</keyword>
<dbReference type="AlphaFoldDB" id="A0A9K3KBM0"/>
<evidence type="ECO:0000313" key="4">
    <source>
        <dbReference type="Proteomes" id="UP000693970"/>
    </source>
</evidence>
<evidence type="ECO:0000313" key="3">
    <source>
        <dbReference type="EMBL" id="KAG7373460.1"/>
    </source>
</evidence>
<accession>A0A9K3KBM0</accession>
<gene>
    <name evidence="2" type="ORF">IV203_024317</name>
    <name evidence="3" type="ORF">IV203_034184</name>
</gene>
<dbReference type="EMBL" id="JAGRRH010000027">
    <property type="protein sequence ID" value="KAG7340774.1"/>
    <property type="molecule type" value="Genomic_DNA"/>
</dbReference>
<keyword evidence="1" id="KW-0812">Transmembrane</keyword>
<keyword evidence="1" id="KW-0472">Membrane</keyword>
<dbReference type="OrthoDB" id="38029at2759"/>
<reference evidence="2" key="2">
    <citation type="submission" date="2021-04" db="EMBL/GenBank/DDBJ databases">
        <authorList>
            <person name="Podell S."/>
        </authorList>
    </citation>
    <scope>NUCLEOTIDE SEQUENCE</scope>
    <source>
        <strain evidence="2">Hildebrandi</strain>
    </source>
</reference>